<evidence type="ECO:0008006" key="3">
    <source>
        <dbReference type="Google" id="ProtNLM"/>
    </source>
</evidence>
<sequence length="69" mass="7852">MFVRGSETFFVPIGEQVFRLTRKAGNLLRVPINTPHRFDYGESPNFAAIRIFTNPAGWVGHFTGRATFH</sequence>
<evidence type="ECO:0000313" key="2">
    <source>
        <dbReference type="Proteomes" id="UP000245138"/>
    </source>
</evidence>
<organism evidence="1 2">
    <name type="scientific">Brenneria roseae subsp. americana</name>
    <dbReference type="NCBI Taxonomy" id="1508507"/>
    <lineage>
        <taxon>Bacteria</taxon>
        <taxon>Pseudomonadati</taxon>
        <taxon>Pseudomonadota</taxon>
        <taxon>Gammaproteobacteria</taxon>
        <taxon>Enterobacterales</taxon>
        <taxon>Pectobacteriaceae</taxon>
        <taxon>Brenneria</taxon>
    </lineage>
</organism>
<dbReference type="OrthoDB" id="9795636at2"/>
<dbReference type="InterPro" id="IPR004313">
    <property type="entry name" value="ARD"/>
</dbReference>
<accession>A0A2U1TYD3</accession>
<keyword evidence="2" id="KW-1185">Reference proteome</keyword>
<dbReference type="SUPFAM" id="SSF51182">
    <property type="entry name" value="RmlC-like cupins"/>
    <property type="match status" value="1"/>
</dbReference>
<dbReference type="Proteomes" id="UP000245138">
    <property type="component" value="Unassembled WGS sequence"/>
</dbReference>
<dbReference type="Pfam" id="PF03079">
    <property type="entry name" value="ARD"/>
    <property type="match status" value="1"/>
</dbReference>
<evidence type="ECO:0000313" key="1">
    <source>
        <dbReference type="EMBL" id="PWC14416.1"/>
    </source>
</evidence>
<gene>
    <name evidence="1" type="ORF">B4923_05860</name>
</gene>
<dbReference type="InterPro" id="IPR014710">
    <property type="entry name" value="RmlC-like_jellyroll"/>
</dbReference>
<name>A0A2U1TYD3_9GAMM</name>
<dbReference type="EMBL" id="QDKJ01000003">
    <property type="protein sequence ID" value="PWC14416.1"/>
    <property type="molecule type" value="Genomic_DNA"/>
</dbReference>
<comment type="caution">
    <text evidence="1">The sequence shown here is derived from an EMBL/GenBank/DDBJ whole genome shotgun (WGS) entry which is preliminary data.</text>
</comment>
<dbReference type="Gene3D" id="2.60.120.10">
    <property type="entry name" value="Jelly Rolls"/>
    <property type="match status" value="1"/>
</dbReference>
<dbReference type="AlphaFoldDB" id="A0A2U1TYD3"/>
<reference evidence="1 2" key="1">
    <citation type="submission" date="2018-04" db="EMBL/GenBank/DDBJ databases">
        <title>Brenneria corticis sp.nov.</title>
        <authorList>
            <person name="Li Y."/>
        </authorList>
    </citation>
    <scope>NUCLEOTIDE SEQUENCE [LARGE SCALE GENOMIC DNA]</scope>
    <source>
        <strain evidence="1 2">LMG 27715</strain>
    </source>
</reference>
<dbReference type="GO" id="GO:0010309">
    <property type="term" value="F:acireductone dioxygenase [iron(II)-requiring] activity"/>
    <property type="evidence" value="ECO:0007669"/>
    <property type="project" value="InterPro"/>
</dbReference>
<dbReference type="InterPro" id="IPR011051">
    <property type="entry name" value="RmlC_Cupin_sf"/>
</dbReference>
<proteinExistence type="predicted"/>
<protein>
    <recommendedName>
        <fullName evidence="3">Cupin 2 conserved barrel domain-containing protein</fullName>
    </recommendedName>
</protein>